<protein>
    <recommendedName>
        <fullName evidence="4">DUF1795 domain-containing protein</fullName>
    </recommendedName>
</protein>
<dbReference type="AlphaFoldDB" id="A0A841I235"/>
<comment type="caution">
    <text evidence="2">The sequence shown here is derived from an EMBL/GenBank/DDBJ whole genome shotgun (WGS) entry which is preliminary data.</text>
</comment>
<proteinExistence type="predicted"/>
<accession>A0A841I235</accession>
<evidence type="ECO:0000313" key="2">
    <source>
        <dbReference type="EMBL" id="MBB6099044.1"/>
    </source>
</evidence>
<keyword evidence="1" id="KW-0732">Signal</keyword>
<reference evidence="2 3" key="1">
    <citation type="submission" date="2020-08" db="EMBL/GenBank/DDBJ databases">
        <title>Genomic Encyclopedia of Type Strains, Phase IV (KMG-IV): sequencing the most valuable type-strain genomes for metagenomic binning, comparative biology and taxonomic classification.</title>
        <authorList>
            <person name="Goeker M."/>
        </authorList>
    </citation>
    <scope>NUCLEOTIDE SEQUENCE [LARGE SCALE GENOMIC DNA]</scope>
    <source>
        <strain evidence="2 3">DSM 21458</strain>
    </source>
</reference>
<keyword evidence="3" id="KW-1185">Reference proteome</keyword>
<sequence>MRYVLILSAALLSSALAQPIPGWSASAKIGSTQTFTAPGGACAIRDSLSLRSFRPFSNQNDAESFAKTLQTGLLAQGFRNVVTQAVSRPDQWGVLASYTYVQKGQPYSISQVYLSQAGRLRTLTGSTRQGERDGCAPKMQEFLKFAAY</sequence>
<organism evidence="2 3">
    <name type="scientific">Deinobacterium chartae</name>
    <dbReference type="NCBI Taxonomy" id="521158"/>
    <lineage>
        <taxon>Bacteria</taxon>
        <taxon>Thermotogati</taxon>
        <taxon>Deinococcota</taxon>
        <taxon>Deinococci</taxon>
        <taxon>Deinococcales</taxon>
        <taxon>Deinococcaceae</taxon>
        <taxon>Deinobacterium</taxon>
    </lineage>
</organism>
<dbReference type="Proteomes" id="UP000569951">
    <property type="component" value="Unassembled WGS sequence"/>
</dbReference>
<dbReference type="RefSeq" id="WP_183987802.1">
    <property type="nucleotide sequence ID" value="NZ_JACHHG010000009.1"/>
</dbReference>
<name>A0A841I235_9DEIO</name>
<gene>
    <name evidence="2" type="ORF">HNR42_002480</name>
</gene>
<evidence type="ECO:0008006" key="4">
    <source>
        <dbReference type="Google" id="ProtNLM"/>
    </source>
</evidence>
<feature type="chain" id="PRO_5032921794" description="DUF1795 domain-containing protein" evidence="1">
    <location>
        <begin position="18"/>
        <end position="148"/>
    </location>
</feature>
<evidence type="ECO:0000313" key="3">
    <source>
        <dbReference type="Proteomes" id="UP000569951"/>
    </source>
</evidence>
<feature type="signal peptide" evidence="1">
    <location>
        <begin position="1"/>
        <end position="17"/>
    </location>
</feature>
<dbReference type="EMBL" id="JACHHG010000009">
    <property type="protein sequence ID" value="MBB6099044.1"/>
    <property type="molecule type" value="Genomic_DNA"/>
</dbReference>
<evidence type="ECO:0000256" key="1">
    <source>
        <dbReference type="SAM" id="SignalP"/>
    </source>
</evidence>